<feature type="transmembrane region" description="Helical" evidence="2">
    <location>
        <begin position="68"/>
        <end position="92"/>
    </location>
</feature>
<evidence type="ECO:0000256" key="2">
    <source>
        <dbReference type="SAM" id="Phobius"/>
    </source>
</evidence>
<feature type="transmembrane region" description="Helical" evidence="2">
    <location>
        <begin position="269"/>
        <end position="289"/>
    </location>
</feature>
<feature type="transmembrane region" description="Helical" evidence="2">
    <location>
        <begin position="365"/>
        <end position="386"/>
    </location>
</feature>
<organism evidence="3 4">
    <name type="scientific">Actinomadura rugatobispora</name>
    <dbReference type="NCBI Taxonomy" id="1994"/>
    <lineage>
        <taxon>Bacteria</taxon>
        <taxon>Bacillati</taxon>
        <taxon>Actinomycetota</taxon>
        <taxon>Actinomycetes</taxon>
        <taxon>Streptosporangiales</taxon>
        <taxon>Thermomonosporaceae</taxon>
        <taxon>Actinomadura</taxon>
    </lineage>
</organism>
<dbReference type="Gene3D" id="1.10.3370.10">
    <property type="entry name" value="SecY subunit domain"/>
    <property type="match status" value="1"/>
</dbReference>
<dbReference type="Pfam" id="PF00344">
    <property type="entry name" value="SecY"/>
    <property type="match status" value="1"/>
</dbReference>
<feature type="transmembrane region" description="Helical" evidence="2">
    <location>
        <begin position="309"/>
        <end position="332"/>
    </location>
</feature>
<gene>
    <name evidence="3" type="ORF">ACFPZN_18985</name>
</gene>
<dbReference type="PANTHER" id="PTHR10906">
    <property type="entry name" value="SECY/SEC61-ALPHA FAMILY MEMBER"/>
    <property type="match status" value="1"/>
</dbReference>
<dbReference type="RefSeq" id="WP_378283335.1">
    <property type="nucleotide sequence ID" value="NZ_JBHSON010000024.1"/>
</dbReference>
<dbReference type="SUPFAM" id="SSF103491">
    <property type="entry name" value="Preprotein translocase SecY subunit"/>
    <property type="match status" value="1"/>
</dbReference>
<evidence type="ECO:0000313" key="4">
    <source>
        <dbReference type="Proteomes" id="UP001596074"/>
    </source>
</evidence>
<feature type="transmembrane region" description="Helical" evidence="2">
    <location>
        <begin position="392"/>
        <end position="410"/>
    </location>
</feature>
<accession>A0ABW0ZZ76</accession>
<feature type="transmembrane region" description="Helical" evidence="2">
    <location>
        <begin position="181"/>
        <end position="200"/>
    </location>
</feature>
<proteinExistence type="inferred from homology"/>
<feature type="transmembrane region" description="Helical" evidence="2">
    <location>
        <begin position="147"/>
        <end position="169"/>
    </location>
</feature>
<comment type="caution">
    <text evidence="3">The sequence shown here is derived from an EMBL/GenBank/DDBJ whole genome shotgun (WGS) entry which is preliminary data.</text>
</comment>
<dbReference type="PIRSF" id="PIRSF004557">
    <property type="entry name" value="SecY"/>
    <property type="match status" value="1"/>
</dbReference>
<keyword evidence="4" id="KW-1185">Reference proteome</keyword>
<evidence type="ECO:0000313" key="3">
    <source>
        <dbReference type="EMBL" id="MFC5747717.1"/>
    </source>
</evidence>
<dbReference type="InterPro" id="IPR002208">
    <property type="entry name" value="SecY/SEC61-alpha"/>
</dbReference>
<reference evidence="4" key="1">
    <citation type="journal article" date="2019" name="Int. J. Syst. Evol. Microbiol.">
        <title>The Global Catalogue of Microorganisms (GCM) 10K type strain sequencing project: providing services to taxonomists for standard genome sequencing and annotation.</title>
        <authorList>
            <consortium name="The Broad Institute Genomics Platform"/>
            <consortium name="The Broad Institute Genome Sequencing Center for Infectious Disease"/>
            <person name="Wu L."/>
            <person name="Ma J."/>
        </authorList>
    </citation>
    <scope>NUCLEOTIDE SEQUENCE [LARGE SCALE GENOMIC DNA]</scope>
    <source>
        <strain evidence="4">KCTC 42087</strain>
    </source>
</reference>
<evidence type="ECO:0000256" key="1">
    <source>
        <dbReference type="RuleBase" id="RU004349"/>
    </source>
</evidence>
<keyword evidence="2" id="KW-0812">Transmembrane</keyword>
<dbReference type="InterPro" id="IPR023201">
    <property type="entry name" value="SecY_dom_sf"/>
</dbReference>
<dbReference type="PRINTS" id="PR00303">
    <property type="entry name" value="SECYTRNLCASE"/>
</dbReference>
<keyword evidence="2" id="KW-1133">Transmembrane helix</keyword>
<feature type="transmembrane region" description="Helical" evidence="2">
    <location>
        <begin position="206"/>
        <end position="230"/>
    </location>
</feature>
<feature type="transmembrane region" description="Helical" evidence="2">
    <location>
        <begin position="113"/>
        <end position="135"/>
    </location>
</feature>
<keyword evidence="2" id="KW-0472">Membrane</keyword>
<sequence>MSGFLRTPGLPAKLPLTVLAVVLFRIGQALPAPGVDVAALRDSAGAAVRDDPLYALAGLFTGGGLFRLSVFGLGVLPYVAALFVVQLLVLTVPRMKALAAEGPAGAARIERHTGLATVAMGALMGTAVAVAAVHGHLPGGGGPAGEGLPAVLSIAACMTAGAAVTAWLIRLITSRGLGEGLAVLFLAQLAAVFPGLLWDVRESEGGGAFAAVTAAVLLSGLLVVPAVLVLDRAERRVPVQFARRMVGVRPPPPPGTTTHVSLRLSHAGLLPVFTALAMLHLPALAARLWPGGGRPDGLWTLPDQGSPWFLLALFALVAVLTVMNSAVAADVVGVTDRLKRDGAFVPGIRPGRPTAEYLGYVQGRLAAVTPLALGAVAVLPSAALVLVGAGELLPVTGTCVLLLVSAALTTRRTVSF</sequence>
<dbReference type="Proteomes" id="UP001596074">
    <property type="component" value="Unassembled WGS sequence"/>
</dbReference>
<name>A0ABW0ZZ76_9ACTN</name>
<dbReference type="EMBL" id="JBHSON010000024">
    <property type="protein sequence ID" value="MFC5747717.1"/>
    <property type="molecule type" value="Genomic_DNA"/>
</dbReference>
<comment type="similarity">
    <text evidence="1">Belongs to the SecY/SEC61-alpha family.</text>
</comment>
<protein>
    <submittedName>
        <fullName evidence="3">Preprotein translocase subunit SecY</fullName>
    </submittedName>
</protein>